<keyword evidence="3" id="KW-1185">Reference proteome</keyword>
<sequence>MPVLTSWNGSFSFHKWNAEAGYILLEQGEKKVRVSFYGIPFHLRVPQVVESLANYCGRLLEVEAGSITSPSQHSCATIGVKDLESIPRKINLEERGYSFPVWVVVDFRRLIGVDGGAESLTGQKDKPRHPLLSPGPHIRVEPTTGPPHDLRIPCNPSQQASTSEPTLFVSPTPIWKHQPGRQ</sequence>
<feature type="region of interest" description="Disordered" evidence="1">
    <location>
        <begin position="118"/>
        <end position="182"/>
    </location>
</feature>
<accession>A0A7J6V6H2</accession>
<organism evidence="2 3">
    <name type="scientific">Thalictrum thalictroides</name>
    <name type="common">Rue-anemone</name>
    <name type="synonym">Anemone thalictroides</name>
    <dbReference type="NCBI Taxonomy" id="46969"/>
    <lineage>
        <taxon>Eukaryota</taxon>
        <taxon>Viridiplantae</taxon>
        <taxon>Streptophyta</taxon>
        <taxon>Embryophyta</taxon>
        <taxon>Tracheophyta</taxon>
        <taxon>Spermatophyta</taxon>
        <taxon>Magnoliopsida</taxon>
        <taxon>Ranunculales</taxon>
        <taxon>Ranunculaceae</taxon>
        <taxon>Thalictroideae</taxon>
        <taxon>Thalictrum</taxon>
    </lineage>
</organism>
<protein>
    <submittedName>
        <fullName evidence="2">Uncharacterized protein</fullName>
    </submittedName>
</protein>
<comment type="caution">
    <text evidence="2">The sequence shown here is derived from an EMBL/GenBank/DDBJ whole genome shotgun (WGS) entry which is preliminary data.</text>
</comment>
<evidence type="ECO:0000313" key="3">
    <source>
        <dbReference type="Proteomes" id="UP000554482"/>
    </source>
</evidence>
<feature type="compositionally biased region" description="Polar residues" evidence="1">
    <location>
        <begin position="155"/>
        <end position="165"/>
    </location>
</feature>
<dbReference type="AlphaFoldDB" id="A0A7J6V6H2"/>
<dbReference type="Proteomes" id="UP000554482">
    <property type="component" value="Unassembled WGS sequence"/>
</dbReference>
<name>A0A7J6V6H2_THATH</name>
<proteinExistence type="predicted"/>
<dbReference type="EMBL" id="JABWDY010037991">
    <property type="protein sequence ID" value="KAF5180012.1"/>
    <property type="molecule type" value="Genomic_DNA"/>
</dbReference>
<evidence type="ECO:0000256" key="1">
    <source>
        <dbReference type="SAM" id="MobiDB-lite"/>
    </source>
</evidence>
<gene>
    <name evidence="2" type="ORF">FRX31_030403</name>
</gene>
<reference evidence="2 3" key="1">
    <citation type="submission" date="2020-06" db="EMBL/GenBank/DDBJ databases">
        <title>Transcriptomic and genomic resources for Thalictrum thalictroides and T. hernandezii: Facilitating candidate gene discovery in an emerging model plant lineage.</title>
        <authorList>
            <person name="Arias T."/>
            <person name="Riano-Pachon D.M."/>
            <person name="Di Stilio V.S."/>
        </authorList>
    </citation>
    <scope>NUCLEOTIDE SEQUENCE [LARGE SCALE GENOMIC DNA]</scope>
    <source>
        <strain evidence="3">cv. WT478/WT964</strain>
        <tissue evidence="2">Leaves</tissue>
    </source>
</reference>
<dbReference type="OrthoDB" id="2002328at2759"/>
<evidence type="ECO:0000313" key="2">
    <source>
        <dbReference type="EMBL" id="KAF5180012.1"/>
    </source>
</evidence>